<reference evidence="4" key="1">
    <citation type="submission" date="2022-08" db="EMBL/GenBank/DDBJ databases">
        <authorList>
            <person name="Giroux E."/>
            <person name="Giroux E."/>
        </authorList>
    </citation>
    <scope>NUCLEOTIDE SEQUENCE</scope>
    <source>
        <strain evidence="4">H1091258</strain>
    </source>
</reference>
<organism evidence="4 5">
    <name type="scientific">Colletotrichum noveboracense</name>
    <dbReference type="NCBI Taxonomy" id="2664923"/>
    <lineage>
        <taxon>Eukaryota</taxon>
        <taxon>Fungi</taxon>
        <taxon>Dikarya</taxon>
        <taxon>Ascomycota</taxon>
        <taxon>Pezizomycotina</taxon>
        <taxon>Sordariomycetes</taxon>
        <taxon>Hypocreomycetidae</taxon>
        <taxon>Glomerellales</taxon>
        <taxon>Glomerellaceae</taxon>
        <taxon>Colletotrichum</taxon>
        <taxon>Colletotrichum gloeosporioides species complex</taxon>
    </lineage>
</organism>
<evidence type="ECO:0000256" key="1">
    <source>
        <dbReference type="ARBA" id="ARBA00006328"/>
    </source>
</evidence>
<evidence type="ECO:0000256" key="2">
    <source>
        <dbReference type="ARBA" id="ARBA00022857"/>
    </source>
</evidence>
<evidence type="ECO:0000313" key="5">
    <source>
        <dbReference type="Proteomes" id="UP001152533"/>
    </source>
</evidence>
<accession>A0A9W4WA50</accession>
<dbReference type="AlphaFoldDB" id="A0A9W4WA50"/>
<gene>
    <name evidence="4" type="ORF">CGXH109_LOCUS76301</name>
</gene>
<dbReference type="Proteomes" id="UP001152533">
    <property type="component" value="Unassembled WGS sequence"/>
</dbReference>
<dbReference type="PANTHER" id="PTHR42748:SF31">
    <property type="entry name" value="NMRA-LIKE DOMAIN-CONTAINING PROTEIN-RELATED"/>
    <property type="match status" value="1"/>
</dbReference>
<evidence type="ECO:0000313" key="4">
    <source>
        <dbReference type="EMBL" id="CAI0648493.1"/>
    </source>
</evidence>
<dbReference type="CDD" id="cd05251">
    <property type="entry name" value="NmrA_like_SDR_a"/>
    <property type="match status" value="1"/>
</dbReference>
<evidence type="ECO:0000259" key="3">
    <source>
        <dbReference type="Pfam" id="PF05368"/>
    </source>
</evidence>
<protein>
    <recommendedName>
        <fullName evidence="3">NmrA-like domain-containing protein</fullName>
    </recommendedName>
</protein>
<dbReference type="Gene3D" id="3.90.25.10">
    <property type="entry name" value="UDP-galactose 4-epimerase, domain 1"/>
    <property type="match status" value="1"/>
</dbReference>
<dbReference type="PANTHER" id="PTHR42748">
    <property type="entry name" value="NITROGEN METABOLITE REPRESSION PROTEIN NMRA FAMILY MEMBER"/>
    <property type="match status" value="1"/>
</dbReference>
<dbReference type="EMBL" id="CAMGZC010000562">
    <property type="protein sequence ID" value="CAI0648493.1"/>
    <property type="molecule type" value="Genomic_DNA"/>
</dbReference>
<keyword evidence="5" id="KW-1185">Reference proteome</keyword>
<dbReference type="Gene3D" id="3.40.50.720">
    <property type="entry name" value="NAD(P)-binding Rossmann-like Domain"/>
    <property type="match status" value="1"/>
</dbReference>
<proteinExistence type="inferred from homology"/>
<feature type="domain" description="NmrA-like" evidence="3">
    <location>
        <begin position="3"/>
        <end position="323"/>
    </location>
</feature>
<dbReference type="Pfam" id="PF05368">
    <property type="entry name" value="NmrA"/>
    <property type="match status" value="1"/>
</dbReference>
<dbReference type="OrthoDB" id="300709at2759"/>
<sequence length="334" mass="36184">MSKKIITVFGATGAQGGSVVNIFLNDPKLKAEWAVRGVTRDTTKDSSKALASKGIEVVSADFGDKASLAAAVKGATAVFAVTNYWDKLDKGGFINSACETTLSNKKADLEIQQGKNIADAAQEAGVQHFIFSSLLDINKLSKGVLPDVYHFDSKAAVEEYIRTLSLPSTFFLPGLYMSNFPGGMFRQTPPDNAWAVNLPIPASAPIPLFDTVADTGKFVKGIVLNRDKVLGKRVLGATAYVTAGETVEVFKKVYPEAGKTAKYNQLTHDQFRGALKGQGMPDFVAEEMLQNMRLLDEFGYYGGEKLDESHAIVEDKLTTWEEHVKNAKAFAGLQ</sequence>
<dbReference type="InterPro" id="IPR036291">
    <property type="entry name" value="NAD(P)-bd_dom_sf"/>
</dbReference>
<dbReference type="InterPro" id="IPR008030">
    <property type="entry name" value="NmrA-like"/>
</dbReference>
<comment type="caution">
    <text evidence="4">The sequence shown here is derived from an EMBL/GenBank/DDBJ whole genome shotgun (WGS) entry which is preliminary data.</text>
</comment>
<name>A0A9W4WA50_9PEZI</name>
<comment type="similarity">
    <text evidence="1">Belongs to the NmrA-type oxidoreductase family.</text>
</comment>
<keyword evidence="2" id="KW-0521">NADP</keyword>
<dbReference type="SUPFAM" id="SSF51735">
    <property type="entry name" value="NAD(P)-binding Rossmann-fold domains"/>
    <property type="match status" value="1"/>
</dbReference>
<dbReference type="InterPro" id="IPR051164">
    <property type="entry name" value="NmrA-like_oxidored"/>
</dbReference>
<dbReference type="GO" id="GO:0005634">
    <property type="term" value="C:nucleus"/>
    <property type="evidence" value="ECO:0007669"/>
    <property type="project" value="TreeGrafter"/>
</dbReference>